<dbReference type="GO" id="GO:0032259">
    <property type="term" value="P:methylation"/>
    <property type="evidence" value="ECO:0007669"/>
    <property type="project" value="UniProtKB-KW"/>
</dbReference>
<dbReference type="PANTHER" id="PTHR42912">
    <property type="entry name" value="METHYLTRANSFERASE"/>
    <property type="match status" value="1"/>
</dbReference>
<gene>
    <name evidence="2" type="ORF">Pdsh_03775</name>
</gene>
<keyword evidence="3" id="KW-1185">Reference proteome</keyword>
<dbReference type="SUPFAM" id="SSF53335">
    <property type="entry name" value="S-adenosyl-L-methionine-dependent methyltransferases"/>
    <property type="match status" value="1"/>
</dbReference>
<dbReference type="Proteomes" id="UP000196694">
    <property type="component" value="Unassembled WGS sequence"/>
</dbReference>
<reference evidence="2 3" key="1">
    <citation type="submission" date="2017-05" db="EMBL/GenBank/DDBJ databases">
        <title>The draft genome of the hyperthermophilic archaeon 'Pyrodictium delaneyi strain Hulk', an iron and nitrate reducer, reveals the capacity for sulfate reduction.</title>
        <authorList>
            <person name="Demey L.M."/>
            <person name="Miller C."/>
            <person name="Manzella M."/>
            <person name="Reguera G."/>
            <person name="Kashefi K."/>
        </authorList>
    </citation>
    <scope>NUCLEOTIDE SEQUENCE [LARGE SCALE GENOMIC DNA]</scope>
    <source>
        <strain evidence="2 3">Hulk</strain>
    </source>
</reference>
<name>A0A211YP62_9CREN</name>
<dbReference type="CDD" id="cd02440">
    <property type="entry name" value="AdoMet_MTases"/>
    <property type="match status" value="1"/>
</dbReference>
<sequence>MMHNEYSPKKYWEERAKLAVKDIYQAVCAYGRSHIENKAMDIIQKKVFASMLKGVDLRGKKVLELGCGVGRWVPFITSYGAKYVGVDISENMIEVARKRFPNASFYKIDSTDLPFPDNSFYLSFSITVIHHNNYDAQSKLIDELVRVTQPNGYIFLLEGIAHGGRKKTWFNTFARPVHDWVSEVEKGGRAKLVKIKYVRYWILRDIFRKTLGIIGIDNYPKAVNDMLVKIDYYVDYYLLAILPRKKAVAAAMLFKKTGKIT</sequence>
<proteinExistence type="predicted"/>
<dbReference type="InterPro" id="IPR029063">
    <property type="entry name" value="SAM-dependent_MTases_sf"/>
</dbReference>
<dbReference type="InterPro" id="IPR050508">
    <property type="entry name" value="Methyltransf_Superfamily"/>
</dbReference>
<dbReference type="InterPro" id="IPR013216">
    <property type="entry name" value="Methyltransf_11"/>
</dbReference>
<keyword evidence="2" id="KW-0489">Methyltransferase</keyword>
<evidence type="ECO:0000313" key="3">
    <source>
        <dbReference type="Proteomes" id="UP000196694"/>
    </source>
</evidence>
<evidence type="ECO:0000259" key="1">
    <source>
        <dbReference type="Pfam" id="PF08241"/>
    </source>
</evidence>
<comment type="caution">
    <text evidence="2">The sequence shown here is derived from an EMBL/GenBank/DDBJ whole genome shotgun (WGS) entry which is preliminary data.</text>
</comment>
<dbReference type="GO" id="GO:0008757">
    <property type="term" value="F:S-adenosylmethionine-dependent methyltransferase activity"/>
    <property type="evidence" value="ECO:0007669"/>
    <property type="project" value="InterPro"/>
</dbReference>
<dbReference type="Pfam" id="PF08241">
    <property type="entry name" value="Methyltransf_11"/>
    <property type="match status" value="1"/>
</dbReference>
<organism evidence="2 3">
    <name type="scientific">Pyrodictium delaneyi</name>
    <dbReference type="NCBI Taxonomy" id="1273541"/>
    <lineage>
        <taxon>Archaea</taxon>
        <taxon>Thermoproteota</taxon>
        <taxon>Thermoprotei</taxon>
        <taxon>Desulfurococcales</taxon>
        <taxon>Pyrodictiaceae</taxon>
        <taxon>Pyrodictium</taxon>
    </lineage>
</organism>
<protein>
    <submittedName>
        <fullName evidence="2">SAM-dependent methyltransferase</fullName>
    </submittedName>
</protein>
<accession>A0A211YP62</accession>
<evidence type="ECO:0000313" key="2">
    <source>
        <dbReference type="EMBL" id="OWJ54842.1"/>
    </source>
</evidence>
<feature type="domain" description="Methyltransferase type 11" evidence="1">
    <location>
        <begin position="63"/>
        <end position="155"/>
    </location>
</feature>
<keyword evidence="2" id="KW-0808">Transferase</keyword>
<dbReference type="EMBL" id="NCQP01000002">
    <property type="protein sequence ID" value="OWJ54842.1"/>
    <property type="molecule type" value="Genomic_DNA"/>
</dbReference>
<dbReference type="AlphaFoldDB" id="A0A211YP62"/>
<dbReference type="Gene3D" id="3.40.50.150">
    <property type="entry name" value="Vaccinia Virus protein VP39"/>
    <property type="match status" value="1"/>
</dbReference>